<reference evidence="2" key="1">
    <citation type="submission" date="2022-03" db="EMBL/GenBank/DDBJ databases">
        <authorList>
            <person name="Alioto T."/>
            <person name="Alioto T."/>
            <person name="Gomez Garrido J."/>
        </authorList>
    </citation>
    <scope>NUCLEOTIDE SEQUENCE</scope>
</reference>
<evidence type="ECO:0000313" key="2">
    <source>
        <dbReference type="EMBL" id="CAH2253393.1"/>
    </source>
</evidence>
<evidence type="ECO:0000256" key="1">
    <source>
        <dbReference type="SAM" id="MobiDB-lite"/>
    </source>
</evidence>
<name>A0AAD1VVY2_PELCU</name>
<feature type="region of interest" description="Disordered" evidence="1">
    <location>
        <begin position="1"/>
        <end position="32"/>
    </location>
</feature>
<keyword evidence="3" id="KW-1185">Reference proteome</keyword>
<dbReference type="Proteomes" id="UP001295444">
    <property type="component" value="Chromosome 02"/>
</dbReference>
<protein>
    <submittedName>
        <fullName evidence="2">Uncharacterized protein</fullName>
    </submittedName>
</protein>
<organism evidence="2 3">
    <name type="scientific">Pelobates cultripes</name>
    <name type="common">Western spadefoot toad</name>
    <dbReference type="NCBI Taxonomy" id="61616"/>
    <lineage>
        <taxon>Eukaryota</taxon>
        <taxon>Metazoa</taxon>
        <taxon>Chordata</taxon>
        <taxon>Craniata</taxon>
        <taxon>Vertebrata</taxon>
        <taxon>Euteleostomi</taxon>
        <taxon>Amphibia</taxon>
        <taxon>Batrachia</taxon>
        <taxon>Anura</taxon>
        <taxon>Pelobatoidea</taxon>
        <taxon>Pelobatidae</taxon>
        <taxon>Pelobates</taxon>
    </lineage>
</organism>
<proteinExistence type="predicted"/>
<gene>
    <name evidence="2" type="ORF">PECUL_23A000659</name>
</gene>
<accession>A0AAD1VVY2</accession>
<dbReference type="EMBL" id="OW240913">
    <property type="protein sequence ID" value="CAH2253393.1"/>
    <property type="molecule type" value="Genomic_DNA"/>
</dbReference>
<dbReference type="AlphaFoldDB" id="A0AAD1VVY2"/>
<evidence type="ECO:0000313" key="3">
    <source>
        <dbReference type="Proteomes" id="UP001295444"/>
    </source>
</evidence>
<sequence>MGSWPAAPKSQTSAMSLHTEANREERGSCHIRVQRNRPRLTSRCTACWITGPSRGSPLPTRDLPECHTAPQHYHASGPLSLVQGLLWRVYESRAGSGTTSF</sequence>